<dbReference type="GO" id="GO:0005829">
    <property type="term" value="C:cytosol"/>
    <property type="evidence" value="ECO:0007669"/>
    <property type="project" value="TreeGrafter"/>
</dbReference>
<dbReference type="Pfam" id="PF18614">
    <property type="entry name" value="RNase_II_C_S1"/>
    <property type="match status" value="1"/>
</dbReference>
<dbReference type="Pfam" id="PF00773">
    <property type="entry name" value="RNB"/>
    <property type="match status" value="1"/>
</dbReference>
<keyword evidence="3" id="KW-1185">Reference proteome</keyword>
<dbReference type="InterPro" id="IPR050180">
    <property type="entry name" value="RNR_Ribonuclease"/>
</dbReference>
<evidence type="ECO:0000313" key="2">
    <source>
        <dbReference type="EMBL" id="KPV52907.1"/>
    </source>
</evidence>
<feature type="domain" description="RNB" evidence="1">
    <location>
        <begin position="2"/>
        <end position="334"/>
    </location>
</feature>
<protein>
    <recommendedName>
        <fullName evidence="1">RNB domain-containing protein</fullName>
    </recommendedName>
</protein>
<evidence type="ECO:0000259" key="1">
    <source>
        <dbReference type="SMART" id="SM00955"/>
    </source>
</evidence>
<dbReference type="GO" id="GO:0006402">
    <property type="term" value="P:mRNA catabolic process"/>
    <property type="evidence" value="ECO:0007669"/>
    <property type="project" value="TreeGrafter"/>
</dbReference>
<dbReference type="PANTHER" id="PTHR23355">
    <property type="entry name" value="RIBONUCLEASE"/>
    <property type="match status" value="1"/>
</dbReference>
<dbReference type="InterPro" id="IPR040596">
    <property type="entry name" value="RNase_II_C_S1"/>
</dbReference>
<accession>A0A0P9D4T4</accession>
<feature type="non-terminal residue" evidence="2">
    <location>
        <position position="1"/>
    </location>
</feature>
<dbReference type="SUPFAM" id="SSF50249">
    <property type="entry name" value="Nucleic acid-binding proteins"/>
    <property type="match status" value="1"/>
</dbReference>
<dbReference type="SMART" id="SM00955">
    <property type="entry name" value="RNB"/>
    <property type="match status" value="1"/>
</dbReference>
<proteinExistence type="predicted"/>
<dbReference type="EMBL" id="LJCR01000394">
    <property type="protein sequence ID" value="KPV52907.1"/>
    <property type="molecule type" value="Genomic_DNA"/>
</dbReference>
<name>A0A0P9D4T4_9CHLR</name>
<reference evidence="2 3" key="1">
    <citation type="submission" date="2015-09" db="EMBL/GenBank/DDBJ databases">
        <title>Draft genome sequence of Kouleothrix aurantiaca JCM 19913.</title>
        <authorList>
            <person name="Hemp J."/>
        </authorList>
    </citation>
    <scope>NUCLEOTIDE SEQUENCE [LARGE SCALE GENOMIC DNA]</scope>
    <source>
        <strain evidence="2 3">COM-B</strain>
    </source>
</reference>
<dbReference type="AlphaFoldDB" id="A0A0P9D4T4"/>
<comment type="caution">
    <text evidence="2">The sequence shown here is derived from an EMBL/GenBank/DDBJ whole genome shotgun (WGS) entry which is preliminary data.</text>
</comment>
<dbReference type="InterPro" id="IPR012340">
    <property type="entry name" value="NA-bd_OB-fold"/>
</dbReference>
<dbReference type="Proteomes" id="UP000050509">
    <property type="component" value="Unassembled WGS sequence"/>
</dbReference>
<sequence>APRDMRDMLWSSVDNPESRDLDQIEYAGQLDGGDIRVLVGIADVDALVPQGSPIDAHAAANATSVYTGVVTFPMLPDALSSNLTSLVEGADRPALVIEFVVTPDGTLRTDTVYRAVVHNHAKLDYESVGAWLEGNALPPAVGAVAGLEAQLRLQDEATDRLRELRIRNGAPDLETIEARVVMDDGHVSDLRVLHKNRARYLIESLMIAANGVMAGMLEDGGRPFIQRVVRTPERWPRIAELAAQLGDTLPSTPDPRALAQFLARQQRADPVHFPDLSLAVVKLLGAGEYTLVRPGEAPAGHFGLAVSDYTHATAPNRRYADLVIQRLIKAQLANAPAPYSADELAALATHCTERDKASKKVERRMRKYAGVAIMRGRVGGVFDAIVTGASPKGTYVRLLAPPVEGRVLRGERGMDVGDQVRVRLIGVGEDTGFIDFARA</sequence>
<evidence type="ECO:0000313" key="3">
    <source>
        <dbReference type="Proteomes" id="UP000050509"/>
    </source>
</evidence>
<dbReference type="GO" id="GO:0003723">
    <property type="term" value="F:RNA binding"/>
    <property type="evidence" value="ECO:0007669"/>
    <property type="project" value="InterPro"/>
</dbReference>
<dbReference type="PANTHER" id="PTHR23355:SF9">
    <property type="entry name" value="DIS3-LIKE EXONUCLEASE 2"/>
    <property type="match status" value="1"/>
</dbReference>
<gene>
    <name evidence="2" type="ORF">SE17_12700</name>
</gene>
<dbReference type="GO" id="GO:0004540">
    <property type="term" value="F:RNA nuclease activity"/>
    <property type="evidence" value="ECO:0007669"/>
    <property type="project" value="InterPro"/>
</dbReference>
<dbReference type="InterPro" id="IPR001900">
    <property type="entry name" value="RNase_II/R"/>
</dbReference>
<organism evidence="2 3">
    <name type="scientific">Kouleothrix aurantiaca</name>
    <dbReference type="NCBI Taxonomy" id="186479"/>
    <lineage>
        <taxon>Bacteria</taxon>
        <taxon>Bacillati</taxon>
        <taxon>Chloroflexota</taxon>
        <taxon>Chloroflexia</taxon>
        <taxon>Chloroflexales</taxon>
        <taxon>Roseiflexineae</taxon>
        <taxon>Roseiflexaceae</taxon>
        <taxon>Kouleothrix</taxon>
    </lineage>
</organism>